<dbReference type="Pfam" id="PF03683">
    <property type="entry name" value="UPF0175"/>
    <property type="match status" value="1"/>
</dbReference>
<gene>
    <name evidence="2" type="ORF">LCGC14_1266840</name>
</gene>
<evidence type="ECO:0008006" key="3">
    <source>
        <dbReference type="Google" id="ProtNLM"/>
    </source>
</evidence>
<protein>
    <recommendedName>
        <fullName evidence="3">Ribbon-helix-helix protein CopG domain-containing protein</fullName>
    </recommendedName>
</protein>
<proteinExistence type="inferred from homology"/>
<sequence length="121" mass="14009">MSERVSIVLPKDLNKEIDKLKKILEMDKSSTIRHLLLKSIREIKIETALNEYKRGKVSFGKASEIAGVNLWEFIDICHTHKIGLDLTEEEVEIGINRISKLDPAKYKQKMKKTLESNKKKM</sequence>
<dbReference type="PANTHER" id="PTHR37525">
    <property type="entry name" value="UPF0175 PROTEIN SSL1255"/>
    <property type="match status" value="1"/>
</dbReference>
<evidence type="ECO:0000256" key="1">
    <source>
        <dbReference type="ARBA" id="ARBA00005651"/>
    </source>
</evidence>
<organism evidence="2">
    <name type="scientific">marine sediment metagenome</name>
    <dbReference type="NCBI Taxonomy" id="412755"/>
    <lineage>
        <taxon>unclassified sequences</taxon>
        <taxon>metagenomes</taxon>
        <taxon>ecological metagenomes</taxon>
    </lineage>
</organism>
<dbReference type="PANTHER" id="PTHR37525:SF1">
    <property type="entry name" value="UPF0175 PROTEIN SSL1255"/>
    <property type="match status" value="1"/>
</dbReference>
<dbReference type="InterPro" id="IPR005368">
    <property type="entry name" value="UPF0175"/>
</dbReference>
<dbReference type="EMBL" id="LAZR01007074">
    <property type="protein sequence ID" value="KKM87642.1"/>
    <property type="molecule type" value="Genomic_DNA"/>
</dbReference>
<comment type="caution">
    <text evidence="2">The sequence shown here is derived from an EMBL/GenBank/DDBJ whole genome shotgun (WGS) entry which is preliminary data.</text>
</comment>
<comment type="similarity">
    <text evidence="1">Belongs to the UPF0175 family.</text>
</comment>
<dbReference type="AlphaFoldDB" id="A0A0F9P2F2"/>
<reference evidence="2" key="1">
    <citation type="journal article" date="2015" name="Nature">
        <title>Complex archaea that bridge the gap between prokaryotes and eukaryotes.</title>
        <authorList>
            <person name="Spang A."/>
            <person name="Saw J.H."/>
            <person name="Jorgensen S.L."/>
            <person name="Zaremba-Niedzwiedzka K."/>
            <person name="Martijn J."/>
            <person name="Lind A.E."/>
            <person name="van Eijk R."/>
            <person name="Schleper C."/>
            <person name="Guy L."/>
            <person name="Ettema T.J."/>
        </authorList>
    </citation>
    <scope>NUCLEOTIDE SEQUENCE</scope>
</reference>
<dbReference type="InterPro" id="IPR052264">
    <property type="entry name" value="UPF0175_domain"/>
</dbReference>
<accession>A0A0F9P2F2</accession>
<evidence type="ECO:0000313" key="2">
    <source>
        <dbReference type="EMBL" id="KKM87642.1"/>
    </source>
</evidence>
<name>A0A0F9P2F2_9ZZZZ</name>